<dbReference type="Pfam" id="PF04972">
    <property type="entry name" value="BON"/>
    <property type="match status" value="3"/>
</dbReference>
<dbReference type="InterPro" id="IPR051686">
    <property type="entry name" value="Lipoprotein_DolP"/>
</dbReference>
<keyword evidence="1" id="KW-0732">Signal</keyword>
<feature type="domain" description="BON" evidence="2">
    <location>
        <begin position="3"/>
        <end position="71"/>
    </location>
</feature>
<reference evidence="3 4" key="1">
    <citation type="submission" date="2016-10" db="EMBL/GenBank/DDBJ databases">
        <title>Draft Genome Sequence of Rhizobacteria Flavobacterium johnsoniae CI04.</title>
        <authorList>
            <person name="Bravo J.I."/>
            <person name="Lozano G.L."/>
            <person name="Handelsman J."/>
        </authorList>
    </citation>
    <scope>NUCLEOTIDE SEQUENCE [LARGE SCALE GENOMIC DNA]</scope>
    <source>
        <strain evidence="3 4">CI04</strain>
    </source>
</reference>
<feature type="domain" description="BON" evidence="2">
    <location>
        <begin position="77"/>
        <end position="145"/>
    </location>
</feature>
<evidence type="ECO:0000313" key="4">
    <source>
        <dbReference type="Proteomes" id="UP000182826"/>
    </source>
</evidence>
<evidence type="ECO:0000256" key="1">
    <source>
        <dbReference type="ARBA" id="ARBA00022729"/>
    </source>
</evidence>
<protein>
    <submittedName>
        <fullName evidence="3">Ornithine aminotransferase</fullName>
    </submittedName>
</protein>
<sequence length="222" mass="24938">MKTNEELQRDVQNAIKWEPQLQAAAIGVTARDGIVTLMGTVDAYYKKIEAENAAKNVDGVKAVVEEIEIKYSNSTRTDEDIAVDVLKALMDNWNVPQEKIQVKVEKGWVTLEGHVTWNYQKEAAEKSIGHLSGVRGLTNHIKIKAEIKNEIEKHNIKRALSSNWTLHSENILIKVEGTKVILTGSVSSIYQKDLAEKIVWKTPGIWAVDNQLAVEHKYTPVL</sequence>
<dbReference type="AlphaFoldDB" id="A0A1J7BQJ0"/>
<dbReference type="InterPro" id="IPR007055">
    <property type="entry name" value="BON_dom"/>
</dbReference>
<comment type="caution">
    <text evidence="3">The sequence shown here is derived from an EMBL/GenBank/DDBJ whole genome shotgun (WGS) entry which is preliminary data.</text>
</comment>
<keyword evidence="3" id="KW-0808">Transferase</keyword>
<dbReference type="GO" id="GO:0008483">
    <property type="term" value="F:transaminase activity"/>
    <property type="evidence" value="ECO:0007669"/>
    <property type="project" value="UniProtKB-KW"/>
</dbReference>
<name>A0A1J7BQJ0_FLAJO</name>
<keyword evidence="3" id="KW-0032">Aminotransferase</keyword>
<keyword evidence="4" id="KW-1185">Reference proteome</keyword>
<dbReference type="PROSITE" id="PS50914">
    <property type="entry name" value="BON"/>
    <property type="match status" value="3"/>
</dbReference>
<gene>
    <name evidence="3" type="ORF">BKM63_16740</name>
</gene>
<dbReference type="Proteomes" id="UP000182826">
    <property type="component" value="Unassembled WGS sequence"/>
</dbReference>
<dbReference type="Gene3D" id="3.30.1340.30">
    <property type="match status" value="3"/>
</dbReference>
<evidence type="ECO:0000313" key="3">
    <source>
        <dbReference type="EMBL" id="OIV40950.1"/>
    </source>
</evidence>
<proteinExistence type="predicted"/>
<dbReference type="RefSeq" id="WP_071638145.1">
    <property type="nucleotide sequence ID" value="NZ_MLFK01000009.1"/>
</dbReference>
<dbReference type="SMART" id="SM00749">
    <property type="entry name" value="BON"/>
    <property type="match status" value="3"/>
</dbReference>
<dbReference type="EMBL" id="MLFK01000009">
    <property type="protein sequence ID" value="OIV40950.1"/>
    <property type="molecule type" value="Genomic_DNA"/>
</dbReference>
<feature type="domain" description="BON" evidence="2">
    <location>
        <begin position="148"/>
        <end position="216"/>
    </location>
</feature>
<dbReference type="OrthoDB" id="870892at2"/>
<dbReference type="InterPro" id="IPR014004">
    <property type="entry name" value="Transpt-assoc_nodulatn_dom_bac"/>
</dbReference>
<dbReference type="PANTHER" id="PTHR34606">
    <property type="entry name" value="BON DOMAIN-CONTAINING PROTEIN"/>
    <property type="match status" value="1"/>
</dbReference>
<dbReference type="PANTHER" id="PTHR34606:SF4">
    <property type="entry name" value="OUTER MEMBRANE LIPOPROTEIN DOLP"/>
    <property type="match status" value="1"/>
</dbReference>
<accession>A0A1J7BQJ0</accession>
<organism evidence="3 4">
    <name type="scientific">Flavobacterium johnsoniae</name>
    <name type="common">Cytophaga johnsonae</name>
    <dbReference type="NCBI Taxonomy" id="986"/>
    <lineage>
        <taxon>Bacteria</taxon>
        <taxon>Pseudomonadati</taxon>
        <taxon>Bacteroidota</taxon>
        <taxon>Flavobacteriia</taxon>
        <taxon>Flavobacteriales</taxon>
        <taxon>Flavobacteriaceae</taxon>
        <taxon>Flavobacterium</taxon>
    </lineage>
</organism>
<evidence type="ECO:0000259" key="2">
    <source>
        <dbReference type="PROSITE" id="PS50914"/>
    </source>
</evidence>